<protein>
    <submittedName>
        <fullName evidence="1">Uncharacterized protein</fullName>
    </submittedName>
</protein>
<name>A0A0F9U2K7_9ZZZZ</name>
<dbReference type="EMBL" id="LAZR01000213">
    <property type="protein sequence ID" value="KKN81552.1"/>
    <property type="molecule type" value="Genomic_DNA"/>
</dbReference>
<evidence type="ECO:0000313" key="1">
    <source>
        <dbReference type="EMBL" id="KKN81552.1"/>
    </source>
</evidence>
<reference evidence="1" key="1">
    <citation type="journal article" date="2015" name="Nature">
        <title>Complex archaea that bridge the gap between prokaryotes and eukaryotes.</title>
        <authorList>
            <person name="Spang A."/>
            <person name="Saw J.H."/>
            <person name="Jorgensen S.L."/>
            <person name="Zaremba-Niedzwiedzka K."/>
            <person name="Martijn J."/>
            <person name="Lind A.E."/>
            <person name="van Eijk R."/>
            <person name="Schleper C."/>
            <person name="Guy L."/>
            <person name="Ettema T.J."/>
        </authorList>
    </citation>
    <scope>NUCLEOTIDE SEQUENCE</scope>
</reference>
<organism evidence="1">
    <name type="scientific">marine sediment metagenome</name>
    <dbReference type="NCBI Taxonomy" id="412755"/>
    <lineage>
        <taxon>unclassified sequences</taxon>
        <taxon>metagenomes</taxon>
        <taxon>ecological metagenomes</taxon>
    </lineage>
</organism>
<sequence>MAKKRKKRKERDGDELIQKVRGVAMLQDQLFGVPDPYDGPEQEERKDKELMAFMNIFHPDKAPKNMYEARKMRK</sequence>
<accession>A0A0F9U2K7</accession>
<proteinExistence type="predicted"/>
<dbReference type="AlphaFoldDB" id="A0A0F9U2K7"/>
<comment type="caution">
    <text evidence="1">The sequence shown here is derived from an EMBL/GenBank/DDBJ whole genome shotgun (WGS) entry which is preliminary data.</text>
</comment>
<gene>
    <name evidence="1" type="ORF">LCGC14_0318110</name>
</gene>